<organism evidence="1 2">
    <name type="scientific">Paraburkholderia polaris</name>
    <dbReference type="NCBI Taxonomy" id="2728848"/>
    <lineage>
        <taxon>Bacteria</taxon>
        <taxon>Pseudomonadati</taxon>
        <taxon>Pseudomonadota</taxon>
        <taxon>Betaproteobacteria</taxon>
        <taxon>Burkholderiales</taxon>
        <taxon>Burkholderiaceae</taxon>
        <taxon>Paraburkholderia</taxon>
    </lineage>
</organism>
<protein>
    <submittedName>
        <fullName evidence="1">Uncharacterized protein</fullName>
    </submittedName>
</protein>
<keyword evidence="2" id="KW-1185">Reference proteome</keyword>
<sequence>MPYLMPLSRGNHLRQVGIVGNRFAAIAIDIAPATGRREREGDLMDTNSSPSRWLMVALMKRSRYGAVNVSFTKTLFKLGTT</sequence>
<reference evidence="1 2" key="1">
    <citation type="submission" date="2020-04" db="EMBL/GenBank/DDBJ databases">
        <title>Paraburkholderia sp. RP-4-7 isolated from soil.</title>
        <authorList>
            <person name="Dahal R.H."/>
        </authorList>
    </citation>
    <scope>NUCLEOTIDE SEQUENCE [LARGE SCALE GENOMIC DNA]</scope>
    <source>
        <strain evidence="1 2">RP-4-7</strain>
    </source>
</reference>
<gene>
    <name evidence="1" type="ORF">HHL24_35380</name>
</gene>
<dbReference type="EMBL" id="JABBGJ010000049">
    <property type="protein sequence ID" value="NMM03174.1"/>
    <property type="molecule type" value="Genomic_DNA"/>
</dbReference>
<proteinExistence type="predicted"/>
<dbReference type="AlphaFoldDB" id="A0A848ITM1"/>
<dbReference type="Proteomes" id="UP000544134">
    <property type="component" value="Unassembled WGS sequence"/>
</dbReference>
<evidence type="ECO:0000313" key="2">
    <source>
        <dbReference type="Proteomes" id="UP000544134"/>
    </source>
</evidence>
<accession>A0A848ITM1</accession>
<comment type="caution">
    <text evidence="1">The sequence shown here is derived from an EMBL/GenBank/DDBJ whole genome shotgun (WGS) entry which is preliminary data.</text>
</comment>
<evidence type="ECO:0000313" key="1">
    <source>
        <dbReference type="EMBL" id="NMM03174.1"/>
    </source>
</evidence>
<name>A0A848ITM1_9BURK</name>
<dbReference type="RefSeq" id="WP_169489926.1">
    <property type="nucleotide sequence ID" value="NZ_JABBGJ010000049.1"/>
</dbReference>